<evidence type="ECO:0000313" key="2">
    <source>
        <dbReference type="Proteomes" id="UP001243009"/>
    </source>
</evidence>
<dbReference type="Proteomes" id="UP001243009">
    <property type="component" value="Unassembled WGS sequence"/>
</dbReference>
<gene>
    <name evidence="1" type="ORF">Q7A36_04625</name>
</gene>
<reference evidence="1 2" key="1">
    <citation type="submission" date="2023-08" db="EMBL/GenBank/DDBJ databases">
        <title>The draft genome sequence of Paracraurococcus sp. LOR1-02.</title>
        <authorList>
            <person name="Kingkaew E."/>
            <person name="Tanasupawat S."/>
        </authorList>
    </citation>
    <scope>NUCLEOTIDE SEQUENCE [LARGE SCALE GENOMIC DNA]</scope>
    <source>
        <strain evidence="1 2">LOR1-02</strain>
    </source>
</reference>
<comment type="caution">
    <text evidence="1">The sequence shown here is derived from an EMBL/GenBank/DDBJ whole genome shotgun (WGS) entry which is preliminary data.</text>
</comment>
<sequence>MASRTRRRGAWRKTLTSLSRRKDRAAEIGPGVQVGMLTVEHEGDPYEWRGRFSRRRWVCTCECGGTTEVREDRLKNGSTRSCGCVRVSVARDRLTRHGGRSNGHATPEYWAWQSLLHRMDDVKVCRRWRAGGGKGFAAFLEDVGRRPTPDHRLTRPDPRRAFGPGNAVWATEVQRRGVPRRLIPWRGREITLHEAAERTGVPYARLCKRLERGWPVEEALRN</sequence>
<keyword evidence="2" id="KW-1185">Reference proteome</keyword>
<name>A0ABT9DUP4_9PROT</name>
<protein>
    <submittedName>
        <fullName evidence="1">Uncharacterized protein</fullName>
    </submittedName>
</protein>
<organism evidence="1 2">
    <name type="scientific">Paracraurococcus lichenis</name>
    <dbReference type="NCBI Taxonomy" id="3064888"/>
    <lineage>
        <taxon>Bacteria</taxon>
        <taxon>Pseudomonadati</taxon>
        <taxon>Pseudomonadota</taxon>
        <taxon>Alphaproteobacteria</taxon>
        <taxon>Acetobacterales</taxon>
        <taxon>Roseomonadaceae</taxon>
        <taxon>Paracraurococcus</taxon>
    </lineage>
</organism>
<proteinExistence type="predicted"/>
<dbReference type="RefSeq" id="WP_305102489.1">
    <property type="nucleotide sequence ID" value="NZ_JAUTWS010000003.1"/>
</dbReference>
<evidence type="ECO:0000313" key="1">
    <source>
        <dbReference type="EMBL" id="MDO9707620.1"/>
    </source>
</evidence>
<accession>A0ABT9DUP4</accession>
<dbReference type="EMBL" id="JAUTWS010000003">
    <property type="protein sequence ID" value="MDO9707620.1"/>
    <property type="molecule type" value="Genomic_DNA"/>
</dbReference>